<proteinExistence type="inferred from homology"/>
<dbReference type="InterPro" id="IPR050792">
    <property type="entry name" value="ADP-ribosylglycohydrolase"/>
</dbReference>
<dbReference type="AlphaFoldDB" id="A0A923L0Z8"/>
<dbReference type="InterPro" id="IPR005502">
    <property type="entry name" value="Ribosyl_crysJ1"/>
</dbReference>
<dbReference type="GO" id="GO:0016787">
    <property type="term" value="F:hydrolase activity"/>
    <property type="evidence" value="ECO:0007669"/>
    <property type="project" value="UniProtKB-KW"/>
</dbReference>
<dbReference type="Gene3D" id="1.10.4080.10">
    <property type="entry name" value="ADP-ribosylation/Crystallin J1"/>
    <property type="match status" value="1"/>
</dbReference>
<keyword evidence="4" id="KW-1185">Reference proteome</keyword>
<protein>
    <submittedName>
        <fullName evidence="3">ADP-ribosylglycohydrolase family protein</fullName>
    </submittedName>
</protein>
<name>A0A923L0Z8_9FIRM</name>
<dbReference type="Pfam" id="PF03747">
    <property type="entry name" value="ADP_ribosyl_GH"/>
    <property type="match status" value="1"/>
</dbReference>
<dbReference type="Proteomes" id="UP000659630">
    <property type="component" value="Unassembled WGS sequence"/>
</dbReference>
<evidence type="ECO:0000313" key="3">
    <source>
        <dbReference type="EMBL" id="MBC5581375.1"/>
    </source>
</evidence>
<evidence type="ECO:0000256" key="1">
    <source>
        <dbReference type="ARBA" id="ARBA00010702"/>
    </source>
</evidence>
<dbReference type="RefSeq" id="WP_186887731.1">
    <property type="nucleotide sequence ID" value="NZ_JACONZ010000002.1"/>
</dbReference>
<evidence type="ECO:0000313" key="4">
    <source>
        <dbReference type="Proteomes" id="UP000659630"/>
    </source>
</evidence>
<dbReference type="InterPro" id="IPR036705">
    <property type="entry name" value="Ribosyl_crysJ1_sf"/>
</dbReference>
<dbReference type="EMBL" id="JACONZ010000002">
    <property type="protein sequence ID" value="MBC5581375.1"/>
    <property type="molecule type" value="Genomic_DNA"/>
</dbReference>
<dbReference type="PANTHER" id="PTHR16222:SF24">
    <property type="entry name" value="ADP-RIBOSYLHYDROLASE ARH3"/>
    <property type="match status" value="1"/>
</dbReference>
<comment type="similarity">
    <text evidence="1">Belongs to the ADP-ribosylglycohydrolase family.</text>
</comment>
<sequence length="359" mass="37452">MNALDLSARMKRTVRAVAAADAFALPMLGMGPEQIRRDLGDGDLVRRLCKAPPGAVGSAFPPGAVSDVFAAGYLLLRGFLSDGGHITAARAGRALLRLKTDAAFRPYFDDFLDPVTREGLERLDGSYVSTRFDLVPCDGRRINCSAAARAWVAGLLNPGDPEAAIRDAVTLSMPTHPNAIAISGAAVSAALTAASFLPGFDCGRLYELALKAARDGYELGLSAAGMPPVGAKLPQRIELAVNLALRYRRDPEKLLQELNDVVGFGAYASEAVPSAVGLVIAAGGRAGEAVRLAANAGNCACCTAVIAAAACAASSPVDEALEEHFEKVRAAAPFDWEPLWAGLTAFAELVEGGRDVFTL</sequence>
<evidence type="ECO:0000256" key="2">
    <source>
        <dbReference type="ARBA" id="ARBA00022801"/>
    </source>
</evidence>
<keyword evidence="2" id="KW-0378">Hydrolase</keyword>
<dbReference type="SUPFAM" id="SSF101478">
    <property type="entry name" value="ADP-ribosylglycohydrolase"/>
    <property type="match status" value="1"/>
</dbReference>
<accession>A0A923L0Z8</accession>
<organism evidence="3 4">
    <name type="scientific">Anaerofilum hominis</name>
    <dbReference type="NCBI Taxonomy" id="2763016"/>
    <lineage>
        <taxon>Bacteria</taxon>
        <taxon>Bacillati</taxon>
        <taxon>Bacillota</taxon>
        <taxon>Clostridia</taxon>
        <taxon>Eubacteriales</taxon>
        <taxon>Oscillospiraceae</taxon>
        <taxon>Anaerofilum</taxon>
    </lineage>
</organism>
<gene>
    <name evidence="3" type="ORF">H8S23_07615</name>
</gene>
<dbReference type="PANTHER" id="PTHR16222">
    <property type="entry name" value="ADP-RIBOSYLGLYCOHYDROLASE"/>
    <property type="match status" value="1"/>
</dbReference>
<comment type="caution">
    <text evidence="3">The sequence shown here is derived from an EMBL/GenBank/DDBJ whole genome shotgun (WGS) entry which is preliminary data.</text>
</comment>
<reference evidence="3" key="1">
    <citation type="submission" date="2020-08" db="EMBL/GenBank/DDBJ databases">
        <title>Genome public.</title>
        <authorList>
            <person name="Liu C."/>
            <person name="Sun Q."/>
        </authorList>
    </citation>
    <scope>NUCLEOTIDE SEQUENCE</scope>
    <source>
        <strain evidence="3">BX8</strain>
    </source>
</reference>